<feature type="region of interest" description="Disordered" evidence="8">
    <location>
        <begin position="1044"/>
        <end position="1071"/>
    </location>
</feature>
<dbReference type="CDD" id="cd09527">
    <property type="entry name" value="SAM_Samd5"/>
    <property type="match status" value="1"/>
</dbReference>
<dbReference type="Gene3D" id="1.10.150.50">
    <property type="entry name" value="Transcription Factor, Ets-1"/>
    <property type="match status" value="2"/>
</dbReference>
<protein>
    <recommendedName>
        <fullName evidence="6">Sterile alpha motif domain-containing protein 5</fullName>
    </recommendedName>
</protein>
<feature type="domain" description="SAM" evidence="10">
    <location>
        <begin position="957"/>
        <end position="1021"/>
    </location>
</feature>
<proteinExistence type="predicted"/>
<feature type="compositionally biased region" description="Polar residues" evidence="8">
    <location>
        <begin position="1057"/>
        <end position="1071"/>
    </location>
</feature>
<evidence type="ECO:0000256" key="7">
    <source>
        <dbReference type="PROSITE-ProRule" id="PRU00192"/>
    </source>
</evidence>
<dbReference type="FunFam" id="2.30.30.40:FF:000021">
    <property type="entry name" value="Putative sam and sh3 domain-containing protein 1"/>
    <property type="match status" value="1"/>
</dbReference>
<dbReference type="InterPro" id="IPR037627">
    <property type="entry name" value="SASH1_SAM_repeat1"/>
</dbReference>
<dbReference type="FunFam" id="1.10.150.50:FF:000055">
    <property type="entry name" value="Sterile alpha motif domain containing 5"/>
    <property type="match status" value="1"/>
</dbReference>
<feature type="compositionally biased region" description="Low complexity" evidence="8">
    <location>
        <begin position="793"/>
        <end position="803"/>
    </location>
</feature>
<dbReference type="InterPro" id="IPR001660">
    <property type="entry name" value="SAM"/>
</dbReference>
<feature type="region of interest" description="Disordered" evidence="8">
    <location>
        <begin position="335"/>
        <end position="378"/>
    </location>
</feature>
<name>A0AAW0NU05_9GOBI</name>
<comment type="caution">
    <text evidence="11">The sequence shown here is derived from an EMBL/GenBank/DDBJ whole genome shotgun (WGS) entry which is preliminary data.</text>
</comment>
<keyword evidence="12" id="KW-1185">Reference proteome</keyword>
<dbReference type="PROSITE" id="PS50105">
    <property type="entry name" value="SAM_DOMAIN"/>
    <property type="match status" value="2"/>
</dbReference>
<feature type="domain" description="SAM" evidence="10">
    <location>
        <begin position="9"/>
        <end position="68"/>
    </location>
</feature>
<dbReference type="Pfam" id="PF00536">
    <property type="entry name" value="SAM_1"/>
    <property type="match status" value="2"/>
</dbReference>
<dbReference type="InterPro" id="IPR001452">
    <property type="entry name" value="SH3_domain"/>
</dbReference>
<dbReference type="SUPFAM" id="SSF50044">
    <property type="entry name" value="SH3-domain"/>
    <property type="match status" value="1"/>
</dbReference>
<dbReference type="Gene3D" id="2.30.30.40">
    <property type="entry name" value="SH3 Domains"/>
    <property type="match status" value="1"/>
</dbReference>
<evidence type="ECO:0000259" key="10">
    <source>
        <dbReference type="PROSITE" id="PS50105"/>
    </source>
</evidence>
<dbReference type="InterPro" id="IPR021090">
    <property type="entry name" value="SPIDER"/>
</dbReference>
<evidence type="ECO:0000256" key="8">
    <source>
        <dbReference type="SAM" id="MobiDB-lite"/>
    </source>
</evidence>
<dbReference type="Pfam" id="PF26285">
    <property type="entry name" value="SASH1_Homeodomain"/>
    <property type="match status" value="1"/>
</dbReference>
<evidence type="ECO:0000259" key="9">
    <source>
        <dbReference type="PROSITE" id="PS50002"/>
    </source>
</evidence>
<reference evidence="12" key="1">
    <citation type="submission" date="2024-04" db="EMBL/GenBank/DDBJ databases">
        <title>Salinicola lusitanus LLJ914,a marine bacterium isolated from the Okinawa Trough.</title>
        <authorList>
            <person name="Li J."/>
        </authorList>
    </citation>
    <scope>NUCLEOTIDE SEQUENCE [LARGE SCALE GENOMIC DNA]</scope>
</reference>
<dbReference type="SUPFAM" id="SSF47769">
    <property type="entry name" value="SAM/Pointed domain"/>
    <property type="match status" value="2"/>
</dbReference>
<dbReference type="FunFam" id="1.10.150.50:FF:000024">
    <property type="entry name" value="Putative sam and sh3 domain-containing protein 1"/>
    <property type="match status" value="1"/>
</dbReference>
<feature type="region of interest" description="Disordered" evidence="8">
    <location>
        <begin position="772"/>
        <end position="893"/>
    </location>
</feature>
<evidence type="ECO:0000256" key="3">
    <source>
        <dbReference type="ARBA" id="ARBA00022490"/>
    </source>
</evidence>
<feature type="domain" description="SH3" evidence="9">
    <location>
        <begin position="878"/>
        <end position="939"/>
    </location>
</feature>
<gene>
    <name evidence="11" type="ORF">WMY93_016399</name>
</gene>
<dbReference type="Pfam" id="PF07653">
    <property type="entry name" value="SH3_2"/>
    <property type="match status" value="1"/>
</dbReference>
<dbReference type="EMBL" id="JBBPFD010000011">
    <property type="protein sequence ID" value="KAK7907787.1"/>
    <property type="molecule type" value="Genomic_DNA"/>
</dbReference>
<evidence type="ECO:0000256" key="4">
    <source>
        <dbReference type="ARBA" id="ARBA00022553"/>
    </source>
</evidence>
<organism evidence="11 12">
    <name type="scientific">Mugilogobius chulae</name>
    <name type="common">yellowstripe goby</name>
    <dbReference type="NCBI Taxonomy" id="88201"/>
    <lineage>
        <taxon>Eukaryota</taxon>
        <taxon>Metazoa</taxon>
        <taxon>Chordata</taxon>
        <taxon>Craniata</taxon>
        <taxon>Vertebrata</taxon>
        <taxon>Euteleostomi</taxon>
        <taxon>Actinopterygii</taxon>
        <taxon>Neopterygii</taxon>
        <taxon>Teleostei</taxon>
        <taxon>Neoteleostei</taxon>
        <taxon>Acanthomorphata</taxon>
        <taxon>Gobiaria</taxon>
        <taxon>Gobiiformes</taxon>
        <taxon>Gobioidei</taxon>
        <taxon>Gobiidae</taxon>
        <taxon>Gobionellinae</taxon>
        <taxon>Mugilogobius</taxon>
    </lineage>
</organism>
<keyword evidence="2 7" id="KW-0728">SH3 domain</keyword>
<dbReference type="CDD" id="cd09559">
    <property type="entry name" value="SAM_SASH1_repeat1"/>
    <property type="match status" value="1"/>
</dbReference>
<comment type="subunit">
    <text evidence="5">Interacts promiscuously (via SAM domain) with EPHA5, EPHA6, EPHA7, EPHA8, EPHB1, EPHB2, EPHB3 and EPHB4 (via SAM domain) (in vitro).</text>
</comment>
<dbReference type="GO" id="GO:0005737">
    <property type="term" value="C:cytoplasm"/>
    <property type="evidence" value="ECO:0007669"/>
    <property type="project" value="UniProtKB-SubCell"/>
</dbReference>
<keyword evidence="3" id="KW-0963">Cytoplasm</keyword>
<dbReference type="SMART" id="SM00326">
    <property type="entry name" value="SH3"/>
    <property type="match status" value="1"/>
</dbReference>
<evidence type="ECO:0000256" key="6">
    <source>
        <dbReference type="ARBA" id="ARBA00073398"/>
    </source>
</evidence>
<dbReference type="Proteomes" id="UP001460270">
    <property type="component" value="Unassembled WGS sequence"/>
</dbReference>
<dbReference type="PANTHER" id="PTHR12301">
    <property type="entry name" value="SAM-DOMAIN, SH3 AND NUCLEAR LOCALIZATION SIGNALS PROTEIN RELATED"/>
    <property type="match status" value="1"/>
</dbReference>
<feature type="compositionally biased region" description="Polar residues" evidence="8">
    <location>
        <begin position="848"/>
        <end position="860"/>
    </location>
</feature>
<evidence type="ECO:0000256" key="5">
    <source>
        <dbReference type="ARBA" id="ARBA00065890"/>
    </source>
</evidence>
<feature type="compositionally biased region" description="Low complexity" evidence="8">
    <location>
        <begin position="829"/>
        <end position="847"/>
    </location>
</feature>
<comment type="subcellular location">
    <subcellularLocation>
        <location evidence="1">Cytoplasm</location>
    </subcellularLocation>
</comment>
<dbReference type="InterPro" id="IPR013761">
    <property type="entry name" value="SAM/pointed_sf"/>
</dbReference>
<accession>A0AAW0NU05</accession>
<dbReference type="CDD" id="cd11967">
    <property type="entry name" value="SH3_SASH1"/>
    <property type="match status" value="1"/>
</dbReference>
<evidence type="ECO:0000256" key="2">
    <source>
        <dbReference type="ARBA" id="ARBA00022443"/>
    </source>
</evidence>
<feature type="region of interest" description="Disordered" evidence="8">
    <location>
        <begin position="108"/>
        <end position="128"/>
    </location>
</feature>
<dbReference type="PROSITE" id="PS50002">
    <property type="entry name" value="SH3"/>
    <property type="match status" value="1"/>
</dbReference>
<dbReference type="AlphaFoldDB" id="A0AAW0NU05"/>
<evidence type="ECO:0000256" key="1">
    <source>
        <dbReference type="ARBA" id="ARBA00004496"/>
    </source>
</evidence>
<dbReference type="InterPro" id="IPR058666">
    <property type="entry name" value="SASH1/NUB1_homeodomain"/>
</dbReference>
<sequence length="1071" mass="120658">MTTNGPVIVFEWLKTLQLAQYVESFVDNGYDDLEVCKQIGDPDLDAIGVYAPHHRQRIHEAVRRLKDEAKETAASGLYFTLEPMPPAPADIYTSHMVSQYESKLRSSKSWTEPLNERTPRNGGYMMGAQRNFTLGNRRDLTVYPKLKLKIMIRDKLIRDGVNLARPPYSNKDGSLGNIDDLAQEYAEYYNTCFSDVSDRMEELRKRRVSQELDMEKQDSSNTSLQLRSEIQESLGFSSQLSTPETDRKMPLHKSSSEDGSGGKWDNKKKNKSFWQNFRKSQHKPVVRQTSKGEDIGYVASEITMSDEERIQLMMMVKEKMITVEEALARLKEYERNKQAGSHDTAEGTEGSGPALNQSSTCDSREQSDDEQSEDSVKFKRLHKLVNSTRRVRKKLIKVEDGKKHGSEDFLNLESTPTCEDNTALYTGVLKKPPVSQEASLPSLLQDQLSLDGDSDSLTTSPSSSSLDTWSGHRLVKTFSKSSSTHGLIRPPGGPRWALEAWALFRVWWQWLILLGAGWLWSGRRGETVALNHRRRDEEGTQLHLPWGKYQRGLVCLLWSDQAPPQTPLSVRLLISLDNSPQSSPKHQPKQGSWTHRKPDPNYAYSTKHLLYQRSRNKNPVSPLPVTPSSPARCEVTKTKGFGCGTGSWAFPSRRLRGRTAVSELNITYVVERSLYGHLNWAQLVRPVTLSRAERRCLLDEDREADRKWAASVDRCTKRVLLRIQQKSRTCSFGGFDLSNRSLHVVNNAGSDGNNKDQEAIYREVVKSPTTSRISLGKKVKSVKETMRKRMSKKYSSSLSEQSSPDGAPGSPQSPQPDTDSLEKPKLKAGGSVESLRSSLSGQSSMSGQTVSTTDSSASNRESVKSEDGDDEEPPYRGPFCGRARVHTDFTPSPYDTDSLKLKRGDVIDIISKPPMGTWMGLLNNKVGTFKFIYVDVLTEEDEKPKRPVRRRRKGRTPKPTSVEDLLERINLKEHMPTFLFNGYEDLDTFKLLEEEDLDELNIRDPQHRAVLLTAVELLQEYDSSSDPERGGLCGSQEKLLSEGCGLVGDSPRDSGCYESNENLENGNDSYS</sequence>
<feature type="region of interest" description="Disordered" evidence="8">
    <location>
        <begin position="235"/>
        <end position="267"/>
    </location>
</feature>
<dbReference type="InterPro" id="IPR035720">
    <property type="entry name" value="SASH1_SH3"/>
</dbReference>
<dbReference type="Pfam" id="PF12485">
    <property type="entry name" value="SPIDER"/>
    <property type="match status" value="1"/>
</dbReference>
<dbReference type="InterPro" id="IPR036028">
    <property type="entry name" value="SH3-like_dom_sf"/>
</dbReference>
<dbReference type="SMART" id="SM00454">
    <property type="entry name" value="SAM"/>
    <property type="match status" value="2"/>
</dbReference>
<dbReference type="PANTHER" id="PTHR12301:SF3">
    <property type="entry name" value="SAM AND SH3 DOMAIN-CONTAINING PROTEIN 1"/>
    <property type="match status" value="1"/>
</dbReference>
<dbReference type="InterPro" id="IPR051725">
    <property type="entry name" value="SAM-SH3_domain_protein"/>
</dbReference>
<feature type="region of interest" description="Disordered" evidence="8">
    <location>
        <begin position="579"/>
        <end position="599"/>
    </location>
</feature>
<feature type="compositionally biased region" description="Polar residues" evidence="8">
    <location>
        <begin position="579"/>
        <end position="593"/>
    </location>
</feature>
<evidence type="ECO:0000313" key="12">
    <source>
        <dbReference type="Proteomes" id="UP001460270"/>
    </source>
</evidence>
<keyword evidence="4" id="KW-0597">Phosphoprotein</keyword>
<evidence type="ECO:0000313" key="11">
    <source>
        <dbReference type="EMBL" id="KAK7907787.1"/>
    </source>
</evidence>